<dbReference type="EMBL" id="SRYB01000001">
    <property type="protein sequence ID" value="TGY80878.1"/>
    <property type="molecule type" value="Genomic_DNA"/>
</dbReference>
<proteinExistence type="predicted"/>
<dbReference type="Proteomes" id="UP000306319">
    <property type="component" value="Unassembled WGS sequence"/>
</dbReference>
<protein>
    <submittedName>
        <fullName evidence="1">Uncharacterized protein</fullName>
    </submittedName>
</protein>
<sequence length="93" mass="10377">METTEIIINEESEMMQSIRESITQIVGIRLKAMKASKWLSRQNSELELAANEIEEAIEALSRAETAMGNAHQNLLVSQATLQTTIKDTKKAES</sequence>
<evidence type="ECO:0000313" key="2">
    <source>
        <dbReference type="Proteomes" id="UP000306319"/>
    </source>
</evidence>
<reference evidence="1" key="1">
    <citation type="submission" date="2019-04" db="EMBL/GenBank/DDBJ databases">
        <title>Microbes associate with the intestines of laboratory mice.</title>
        <authorList>
            <person name="Navarre W."/>
            <person name="Wong E."/>
            <person name="Huang K."/>
            <person name="Tropini C."/>
            <person name="Ng K."/>
            <person name="Yu B."/>
        </authorList>
    </citation>
    <scope>NUCLEOTIDE SEQUENCE</scope>
    <source>
        <strain evidence="1">NM04_E33</strain>
    </source>
</reference>
<keyword evidence="2" id="KW-1185">Reference proteome</keyword>
<organism evidence="1 2">
    <name type="scientific">Lepagella muris</name>
    <dbReference type="NCBI Taxonomy" id="3032870"/>
    <lineage>
        <taxon>Bacteria</taxon>
        <taxon>Pseudomonadati</taxon>
        <taxon>Bacteroidota</taxon>
        <taxon>Bacteroidia</taxon>
        <taxon>Bacteroidales</taxon>
        <taxon>Muribaculaceae</taxon>
        <taxon>Lepagella</taxon>
    </lineage>
</organism>
<evidence type="ECO:0000313" key="1">
    <source>
        <dbReference type="EMBL" id="TGY80878.1"/>
    </source>
</evidence>
<gene>
    <name evidence="1" type="ORF">E5331_00430</name>
</gene>
<comment type="caution">
    <text evidence="1">The sequence shown here is derived from an EMBL/GenBank/DDBJ whole genome shotgun (WGS) entry which is preliminary data.</text>
</comment>
<accession>A0AC61RIP7</accession>
<name>A0AC61RIP7_9BACT</name>